<keyword evidence="3" id="KW-1185">Reference proteome</keyword>
<evidence type="ECO:0008006" key="4">
    <source>
        <dbReference type="Google" id="ProtNLM"/>
    </source>
</evidence>
<reference evidence="1 3" key="1">
    <citation type="submission" date="2024-04" db="EMBL/GenBank/DDBJ databases">
        <title>Tritrichomonas musculus Genome.</title>
        <authorList>
            <person name="Alves-Ferreira E."/>
            <person name="Grigg M."/>
            <person name="Lorenzi H."/>
            <person name="Galac M."/>
        </authorList>
    </citation>
    <scope>NUCLEOTIDE SEQUENCE [LARGE SCALE GENOMIC DNA]</scope>
    <source>
        <strain evidence="1 3">EAF2021</strain>
    </source>
</reference>
<dbReference type="Proteomes" id="UP001470230">
    <property type="component" value="Unassembled WGS sequence"/>
</dbReference>
<evidence type="ECO:0000313" key="2">
    <source>
        <dbReference type="EMBL" id="KAK8881056.1"/>
    </source>
</evidence>
<organism evidence="1 3">
    <name type="scientific">Tritrichomonas musculus</name>
    <dbReference type="NCBI Taxonomy" id="1915356"/>
    <lineage>
        <taxon>Eukaryota</taxon>
        <taxon>Metamonada</taxon>
        <taxon>Parabasalia</taxon>
        <taxon>Tritrichomonadida</taxon>
        <taxon>Tritrichomonadidae</taxon>
        <taxon>Tritrichomonas</taxon>
    </lineage>
</organism>
<dbReference type="EMBL" id="JAPFFF010000010">
    <property type="protein sequence ID" value="KAK8881056.1"/>
    <property type="molecule type" value="Genomic_DNA"/>
</dbReference>
<accession>A0ABR2GSU7</accession>
<dbReference type="SUPFAM" id="SSF53098">
    <property type="entry name" value="Ribonuclease H-like"/>
    <property type="match status" value="1"/>
</dbReference>
<dbReference type="EMBL" id="JAPFFF010000062">
    <property type="protein sequence ID" value="KAK8837009.1"/>
    <property type="molecule type" value="Genomic_DNA"/>
</dbReference>
<name>A0ABR2GSU7_9EUKA</name>
<protein>
    <recommendedName>
        <fullName evidence="4">DUF4371 domain-containing protein</fullName>
    </recommendedName>
</protein>
<gene>
    <name evidence="2" type="ORF">M9Y10_003783</name>
    <name evidence="1" type="ORF">M9Y10_037047</name>
</gene>
<dbReference type="InterPro" id="IPR012337">
    <property type="entry name" value="RNaseH-like_sf"/>
</dbReference>
<comment type="caution">
    <text evidence="1">The sequence shown here is derived from an EMBL/GenBank/DDBJ whole genome shotgun (WGS) entry which is preliminary data.</text>
</comment>
<evidence type="ECO:0000313" key="3">
    <source>
        <dbReference type="Proteomes" id="UP001470230"/>
    </source>
</evidence>
<sequence length="681" mass="79141">MEQEETEHNGNYNNAEVAISPGPGYTKELGDLNFKVGSGTDYGFWKHTINSKNYYQCGYYERNSNNEIFWCYYDQRADHHRSYAGVHVHKTKNPDIFGPLDKHIRRSTTHINTRYDIYSKMAHFTATANLSLNKGCSDDLFQIIYASLNFYRKNYQQYSKTPTEEIIPKIGPEKIREIMIETADKILNQAISHMQYSRYISICLDGGQTGARHFINFVVWSRKKSFSVFIKDTESLTAEGYAHLALECLNHDRLSTLKDKITCFIGDGLRAQVAGLDPESSEAFQHKKGIGNFSKIMFSPCFNHRLQNSFKKTYREMKLFKNIVNNINKLAIFLRKPAQVKTLKKICPEPIVTRWQYIFNISIFLSQNIECIKDIISSQETETYNIDFDLDFFIKILHPLRSATLLLSDNRCSLGDVYPIITEVINQYEKLKENCKEKDYLQIINTLIVNVKYYTTTSPQQSLILLAYVLTPQGRSAIYQMENHRHPENEEIYTTFKNLQLPDLLLNQSAEKKNDETNIEALLDLVTEEQTQTDDIEFFKKKDDDAELEQQNEKGSAYEKCREAIGKLIKYLKISVFEQQNLYKRLHEWLNLAHNDIPFYELIGEKENPMAFWEEIIKAQTEEVTKWKVLADIALRLDSIAATETNCERAISLQGFIAKDRSQKSKPDLQNARLIHLQNNK</sequence>
<evidence type="ECO:0000313" key="1">
    <source>
        <dbReference type="EMBL" id="KAK8837009.1"/>
    </source>
</evidence>
<proteinExistence type="predicted"/>